<keyword evidence="2" id="KW-1185">Reference proteome</keyword>
<gene>
    <name evidence="1" type="ORF">JJD71_26710</name>
</gene>
<comment type="caution">
    <text evidence="1">The sequence shown here is derived from an EMBL/GenBank/DDBJ whole genome shotgun (WGS) entry which is preliminary data.</text>
</comment>
<protein>
    <submittedName>
        <fullName evidence="1">Uncharacterized protein</fullName>
    </submittedName>
</protein>
<proteinExistence type="predicted"/>
<evidence type="ECO:0000313" key="1">
    <source>
        <dbReference type="EMBL" id="MBK3462663.1"/>
    </source>
</evidence>
<dbReference type="Proteomes" id="UP000620382">
    <property type="component" value="Unassembled WGS sequence"/>
</dbReference>
<organism evidence="1 2">
    <name type="scientific">Pseudomonas haemolytica</name>
    <dbReference type="NCBI Taxonomy" id="2600065"/>
    <lineage>
        <taxon>Bacteria</taxon>
        <taxon>Pseudomonadati</taxon>
        <taxon>Pseudomonadota</taxon>
        <taxon>Gammaproteobacteria</taxon>
        <taxon>Pseudomonadales</taxon>
        <taxon>Pseudomonadaceae</taxon>
        <taxon>Pseudomonas</taxon>
    </lineage>
</organism>
<dbReference type="RefSeq" id="WP_200657699.1">
    <property type="nucleotide sequence ID" value="NZ_JAENSR010000009.1"/>
</dbReference>
<accession>A0ABS1H0A2</accession>
<evidence type="ECO:0000313" key="2">
    <source>
        <dbReference type="Proteomes" id="UP000620382"/>
    </source>
</evidence>
<sequence>MLITSSTNERDTLLVSNAQSYKELYMAIIPELRKNRSDDDLFFFIENLLCWMCPKITMCLDDDRTVEVFYNQDSFIEGDFHDLVKLVTSDDFIGIVEAVEPTRYFSLMANIEKYLEWGEEGVVIELDGGSNSL</sequence>
<dbReference type="EMBL" id="JAENSR010000009">
    <property type="protein sequence ID" value="MBK3462663.1"/>
    <property type="molecule type" value="Genomic_DNA"/>
</dbReference>
<reference evidence="1 2" key="1">
    <citation type="submission" date="2021-01" db="EMBL/GenBank/DDBJ databases">
        <title>Antibiotic resistance and phylogeny of Pseudomonas spp. isolated over three decades from chicken meat in the Norwegian food chain.</title>
        <authorList>
            <person name="Moen B."/>
        </authorList>
    </citation>
    <scope>NUCLEOTIDE SEQUENCE [LARGE SCALE GENOMIC DNA]</scope>
    <source>
        <strain evidence="1 2">MF6766</strain>
    </source>
</reference>
<name>A0ABS1H0A2_9PSED</name>